<dbReference type="Proteomes" id="UP000195897">
    <property type="component" value="Unassembled WGS sequence"/>
</dbReference>
<evidence type="ECO:0000313" key="3">
    <source>
        <dbReference type="Proteomes" id="UP000195326"/>
    </source>
</evidence>
<reference evidence="2" key="2">
    <citation type="journal article" date="2018" name="BMC Genomics">
        <title>Whole genome sequencing and function prediction of 133 gut anaerobes isolated from chicken caecum in pure cultures.</title>
        <authorList>
            <person name="Medvecky M."/>
            <person name="Cejkova D."/>
            <person name="Polansky O."/>
            <person name="Karasova D."/>
            <person name="Kubasova T."/>
            <person name="Cizek A."/>
            <person name="Rychlik I."/>
        </authorList>
    </citation>
    <scope>NUCLEOTIDE SEQUENCE</scope>
    <source>
        <strain evidence="2">An179</strain>
        <strain evidence="1">An180</strain>
    </source>
</reference>
<dbReference type="EMBL" id="NFKK01000007">
    <property type="protein sequence ID" value="OUP52844.1"/>
    <property type="molecule type" value="Genomic_DNA"/>
</dbReference>
<comment type="caution">
    <text evidence="2">The sequence shown here is derived from an EMBL/GenBank/DDBJ whole genome shotgun (WGS) entry which is preliminary data.</text>
</comment>
<evidence type="ECO:0000313" key="1">
    <source>
        <dbReference type="EMBL" id="OUP52844.1"/>
    </source>
</evidence>
<dbReference type="STRING" id="501571.GCA_900143195_00858"/>
<accession>A0A1Y4LNI0</accession>
<protein>
    <recommendedName>
        <fullName evidence="5">DUF3006 domain-containing protein</fullName>
    </recommendedName>
</protein>
<proteinExistence type="predicted"/>
<reference evidence="3 4" key="1">
    <citation type="submission" date="2017-04" db="EMBL/GenBank/DDBJ databases">
        <title>Function of individual gut microbiota members based on whole genome sequencing of pure cultures obtained from chicken caecum.</title>
        <authorList>
            <person name="Medvecky M."/>
            <person name="Cejkova D."/>
            <person name="Polansky O."/>
            <person name="Karasova D."/>
            <person name="Kubasova T."/>
            <person name="Cizek A."/>
            <person name="Rychlik I."/>
        </authorList>
    </citation>
    <scope>NUCLEOTIDE SEQUENCE [LARGE SCALE GENOMIC DNA]</scope>
    <source>
        <strain evidence="3">An179</strain>
        <strain evidence="4">An180</strain>
    </source>
</reference>
<evidence type="ECO:0000313" key="2">
    <source>
        <dbReference type="EMBL" id="OUP57420.1"/>
    </source>
</evidence>
<name>A0A1Y4LNI0_9FIRM</name>
<organism evidence="2 3">
    <name type="scientific">Butyricicoccus pullicaecorum</name>
    <dbReference type="NCBI Taxonomy" id="501571"/>
    <lineage>
        <taxon>Bacteria</taxon>
        <taxon>Bacillati</taxon>
        <taxon>Bacillota</taxon>
        <taxon>Clostridia</taxon>
        <taxon>Eubacteriales</taxon>
        <taxon>Butyricicoccaceae</taxon>
        <taxon>Butyricicoccus</taxon>
    </lineage>
</organism>
<dbReference type="Proteomes" id="UP000195326">
    <property type="component" value="Unassembled WGS sequence"/>
</dbReference>
<gene>
    <name evidence="2" type="ORF">B5F15_09945</name>
    <name evidence="1" type="ORF">B5F17_07620</name>
</gene>
<evidence type="ECO:0008006" key="5">
    <source>
        <dbReference type="Google" id="ProtNLM"/>
    </source>
</evidence>
<dbReference type="Pfam" id="PF11213">
    <property type="entry name" value="DUF3006"/>
    <property type="match status" value="1"/>
</dbReference>
<dbReference type="EMBL" id="NFKL01000013">
    <property type="protein sequence ID" value="OUP57420.1"/>
    <property type="molecule type" value="Genomic_DNA"/>
</dbReference>
<sequence>MREQAVVDRFEGDFIILETDHGMIEIPRSHAPVMAGEGMVVWYEGDRILEIDEEETARREAMTRRRFERILGKK</sequence>
<dbReference type="RefSeq" id="WP_016147655.1">
    <property type="nucleotide sequence ID" value="NZ_CABKSA010000001.1"/>
</dbReference>
<dbReference type="InterPro" id="IPR021377">
    <property type="entry name" value="DUF3006"/>
</dbReference>
<evidence type="ECO:0000313" key="4">
    <source>
        <dbReference type="Proteomes" id="UP000195897"/>
    </source>
</evidence>
<dbReference type="AlphaFoldDB" id="A0A1Y4LNI0"/>